<sequence length="1430" mass="160588">MVLRIKEILILFVSVWISALTNPCLAFTLPADSLYKEELRQFEDFLRHTHEQEKKGVYGKGQYIFSAGKSDSKVPLLSDNPINTGKWFFSEQAGKEVEEQLEAFHKKQDKVKVFVCTGRYYLPEMYMPDEVEVDMKALADLNKQKDNPKLIEKTFRSLQFAHLQLLEREYPGEKKIVLFGIELIRTAITITPDGNGPAKPSASIYGESEIVVDRAFKSAWQVKKPKVDLWQDFNGDRSEWLRSSVADILAGSELYLSGFGDYGVIAKQWINFSVSTKSSLSFLGKLMERLGSENPAQNLMKNTGKLVYDFAKVLDSDEQDLNKLLAENTQLPVRVITTDWRTSQVDKKAIDDYIASLPNSVWVFWIDFTKESTIEARYQVLNNGLQVDYATKNQLGKLLINTIWERDMGSYAKDMYRFYFVQSVNMWADLISHAKIPEKYYNPKHEQYTDILYVVFQFTGVSVVTFSTPLEKLLVSAGVTDIDFSQFKFAVVCGFYNGFINLLESLPRTAASFADFIIDWPEKEEIKAFFDGITKLMAKCVGDNKDIVHLIYMATDQLNPVARGLVQLEGFALIQGKCIVEAFWKMFVTCDGVDCNAYQIGAKIGSFAFDVVTFVVPILAATKGTKIAAFLNFLDELDVFSQLLRASGLALRVASSGIRGAYVFGKGFMRISWSDAKKYFQLLNSEGQVLHELSSLRHSVVTDKAGKSYTVIENVPTDDNSTRPTRIQTLLTDADGTVQTDADGYGIARLDNGNEALVDISGKSLRLVTNLSSVFGLLKDTYSNSKKWLQGLGNKLHVYSSGADYTLSYVDNTHIEKDFATITSKGDLVAKRMNDNPTETVEVIADGRILPPNSQEPIDGFGLTRDRNGNLGCSGGFCFVASTPVWVSESGQTRPIGDLQVGETVVAQRVCSGETALQKIVSISRNQVSRLVRILAGKDTIWSTVTHPFVGADGKTISAGNLRKGMWLRKAVASVMLASSAVFVPEAQAVAVDSVAIVDTSATVYNLKVEQFDAYLVGQQGMVVKTICELLTSLKSKFSDEHLFNEFVKDFENNADLLNKFDNGDLDVRAWEVLKNRTSLRISFADLEIVTTLLKKVDKQTLSKIADSYKDIGSRIKIGNRTGLEMKKVFQGINDFLGKYTDESAKGLLVLMGKNTTECEEWIAFRIIEKLNTANLPADTKFKSPLLDLSSLEIAAPKIQLTERFTDPVSSTYDWYLTKADDFVQATKRNIKKAVKAVCSKCGDELAKAEYALRTAMKDKMNTILARNISELTDPFERELKQVYEEYKKRYPNLTINDFLSTRFEAHHIIPKELLENSPELQWYFNHCNSNCLDFNGIENGIWVEKFTKELPNGVHASHDTYNQYIAKKLQDSFNDILSGRNPAMLTQDEIADIVENYHENLKSLISDVKNNINKKSIVNGIKINELYQP</sequence>
<name>A0AAE3QXM4_9BACT</name>
<accession>A0AAE3QXM4</accession>
<dbReference type="Pfam" id="PF14412">
    <property type="entry name" value="AHH"/>
    <property type="match status" value="1"/>
</dbReference>
<evidence type="ECO:0000313" key="1">
    <source>
        <dbReference type="EMBL" id="MDJ1499911.1"/>
    </source>
</evidence>
<dbReference type="Proteomes" id="UP001232063">
    <property type="component" value="Unassembled WGS sequence"/>
</dbReference>
<dbReference type="Gene3D" id="2.170.16.10">
    <property type="entry name" value="Hedgehog/Intein (Hint) domain"/>
    <property type="match status" value="1"/>
</dbReference>
<dbReference type="EMBL" id="JASJOU010000001">
    <property type="protein sequence ID" value="MDJ1499911.1"/>
    <property type="molecule type" value="Genomic_DNA"/>
</dbReference>
<dbReference type="RefSeq" id="WP_314509450.1">
    <property type="nucleotide sequence ID" value="NZ_JASJOU010000001.1"/>
</dbReference>
<evidence type="ECO:0000313" key="2">
    <source>
        <dbReference type="Proteomes" id="UP001232063"/>
    </source>
</evidence>
<comment type="caution">
    <text evidence="1">The sequence shown here is derived from an EMBL/GenBank/DDBJ whole genome shotgun (WGS) entry which is preliminary data.</text>
</comment>
<protein>
    <submittedName>
        <fullName evidence="1">AHH domain-containing protein</fullName>
    </submittedName>
</protein>
<gene>
    <name evidence="1" type="ORF">QNI22_04615</name>
</gene>
<dbReference type="SUPFAM" id="SSF51294">
    <property type="entry name" value="Hedgehog/intein (Hint) domain"/>
    <property type="match status" value="1"/>
</dbReference>
<proteinExistence type="predicted"/>
<organism evidence="1 2">
    <name type="scientific">Xanthocytophaga agilis</name>
    <dbReference type="NCBI Taxonomy" id="3048010"/>
    <lineage>
        <taxon>Bacteria</taxon>
        <taxon>Pseudomonadati</taxon>
        <taxon>Bacteroidota</taxon>
        <taxon>Cytophagia</taxon>
        <taxon>Cytophagales</taxon>
        <taxon>Rhodocytophagaceae</taxon>
        <taxon>Xanthocytophaga</taxon>
    </lineage>
</organism>
<reference evidence="1" key="1">
    <citation type="submission" date="2023-05" db="EMBL/GenBank/DDBJ databases">
        <authorList>
            <person name="Zhang X."/>
        </authorList>
    </citation>
    <scope>NUCLEOTIDE SEQUENCE</scope>
    <source>
        <strain evidence="1">BD1B2-1</strain>
    </source>
</reference>
<keyword evidence="2" id="KW-1185">Reference proteome</keyword>
<dbReference type="InterPro" id="IPR032871">
    <property type="entry name" value="AHH_dom_containing"/>
</dbReference>
<dbReference type="InterPro" id="IPR036844">
    <property type="entry name" value="Hint_dom_sf"/>
</dbReference>
<dbReference type="Pfam" id="PF07591">
    <property type="entry name" value="PT-HINT"/>
    <property type="match status" value="1"/>
</dbReference>